<comment type="caution">
    <text evidence="5">Lacks conserved residue(s) required for the propagation of feature annotation.</text>
</comment>
<dbReference type="Gene3D" id="3.30.1680.10">
    <property type="entry name" value="ligand-binding face of the semaphorins, domain 2"/>
    <property type="match status" value="1"/>
</dbReference>
<dbReference type="RefSeq" id="XP_035666595.1">
    <property type="nucleotide sequence ID" value="XM_035810702.1"/>
</dbReference>
<protein>
    <submittedName>
        <fullName evidence="10 11">Semaphorin-1A-like isoform X1</fullName>
    </submittedName>
</protein>
<dbReference type="Pfam" id="PF01437">
    <property type="entry name" value="PSI"/>
    <property type="match status" value="1"/>
</dbReference>
<evidence type="ECO:0000313" key="9">
    <source>
        <dbReference type="Proteomes" id="UP000001554"/>
    </source>
</evidence>
<feature type="region of interest" description="Disordered" evidence="6">
    <location>
        <begin position="913"/>
        <end position="938"/>
    </location>
</feature>
<dbReference type="GO" id="GO:0016020">
    <property type="term" value="C:membrane"/>
    <property type="evidence" value="ECO:0007669"/>
    <property type="project" value="UniProtKB-SubCell"/>
</dbReference>
<evidence type="ECO:0000313" key="13">
    <source>
        <dbReference type="RefSeq" id="XP_035666596.1"/>
    </source>
</evidence>
<dbReference type="Pfam" id="PF01403">
    <property type="entry name" value="Sema"/>
    <property type="match status" value="1"/>
</dbReference>
<dbReference type="Proteomes" id="UP000001554">
    <property type="component" value="Chromosome 2"/>
</dbReference>
<evidence type="ECO:0000313" key="17">
    <source>
        <dbReference type="RefSeq" id="XP_035666600.1"/>
    </source>
</evidence>
<dbReference type="SUPFAM" id="SSF101912">
    <property type="entry name" value="Sema domain"/>
    <property type="match status" value="1"/>
</dbReference>
<dbReference type="PANTHER" id="PTHR11036:SF127">
    <property type="entry name" value="SEMAPHORIN-1A"/>
    <property type="match status" value="1"/>
</dbReference>
<dbReference type="SUPFAM" id="SSF103575">
    <property type="entry name" value="Plexin repeat"/>
    <property type="match status" value="1"/>
</dbReference>
<dbReference type="RefSeq" id="XP_035666597.1">
    <property type="nucleotide sequence ID" value="XM_035810704.1"/>
</dbReference>
<name>A0A9J7KMC8_BRAFL</name>
<dbReference type="RefSeq" id="XP_035666596.1">
    <property type="nucleotide sequence ID" value="XM_035810703.1"/>
</dbReference>
<evidence type="ECO:0000256" key="4">
    <source>
        <dbReference type="ARBA" id="ARBA00023180"/>
    </source>
</evidence>
<accession>A0A9J7KMC8</accession>
<evidence type="ECO:0000313" key="15">
    <source>
        <dbReference type="RefSeq" id="XP_035666598.1"/>
    </source>
</evidence>
<dbReference type="FunFam" id="2.130.10.10:FF:000346">
    <property type="entry name" value="Sema-1a, isoform D"/>
    <property type="match status" value="1"/>
</dbReference>
<dbReference type="InterPro" id="IPR036352">
    <property type="entry name" value="Semap_dom_sf"/>
</dbReference>
<dbReference type="InterPro" id="IPR001627">
    <property type="entry name" value="Semap_dom"/>
</dbReference>
<gene>
    <name evidence="10 11 12 13 14 15 16 17" type="primary">LOC118409584</name>
</gene>
<dbReference type="AlphaFoldDB" id="A0A9J7KMC8"/>
<dbReference type="InterPro" id="IPR027231">
    <property type="entry name" value="Semaphorin"/>
</dbReference>
<evidence type="ECO:0000256" key="1">
    <source>
        <dbReference type="ARBA" id="ARBA00004370"/>
    </source>
</evidence>
<keyword evidence="2" id="KW-0472">Membrane</keyword>
<feature type="domain" description="Sema" evidence="8">
    <location>
        <begin position="40"/>
        <end position="516"/>
    </location>
</feature>
<dbReference type="RefSeq" id="XP_035666599.1">
    <property type="nucleotide sequence ID" value="XM_035810706.1"/>
</dbReference>
<feature type="chain" id="PRO_5044698848" evidence="7">
    <location>
        <begin position="31"/>
        <end position="964"/>
    </location>
</feature>
<reference evidence="10 11" key="2">
    <citation type="submission" date="2025-04" db="UniProtKB">
        <authorList>
            <consortium name="RefSeq"/>
        </authorList>
    </citation>
    <scope>IDENTIFICATION</scope>
    <source>
        <strain evidence="10 11">S238N-H82</strain>
        <tissue evidence="10 11">Testes</tissue>
    </source>
</reference>
<evidence type="ECO:0000256" key="3">
    <source>
        <dbReference type="ARBA" id="ARBA00023157"/>
    </source>
</evidence>
<sequence>MYPTQLARRLSALTGALLVLLTNLSSLCGGFPEDLYPLHQIPYTEGSPEYEVFCGHRHNDEFSNCSHNYEFQLLRELAYDGRNHLLLGAKNHVFLVDVDDFQIFRSKIEWKSTEDDQGMCQMKGLMKHECHNFIRVLELRNDSTLFVCGTNAYDPKCRDYPLEVFSERAYNGGAPTMSGIAKCPFDPSHKNTAVFADGKLYSATVADFTARDTVIYRSLGYSEPYDPTLKTEQYDSKWLNEPSFIKSFEHGNKVFFFFKETAVEYINCGKTIYSRVARVCKDDQGGQRVLQNRWTTYMKARLNCSVPGEYPFYFDEIQAMTDLIQVGDSYRMYAVFTTPQNSISGSAVCAFDMENITEAFDGKYKEQETTQSTWLPVPPNRVPSPRPGNCVNNSKLVPDTTLNFVKTHPLMDSAVGAWGGEPLFIKTGSARFTAIAVDTEAGIGNHLVMFIGTNTGKVLKILYVDGKQIFLEEIEVMDQDTPEGERSILNLRLVQKTPREKVLVAVTQRKVVQVPLARCQRYSSCRSCVKAQDPYCGWSGDNNDCREAVSNTLQDILNGDHTSFTGYTCSGFSDYGDTSPQSTQAPCECRSPVLEVVPLADEDEGGPQAVSDLAEQLLEGFDTASAVEQTKTAVSRMYGGNTNLEIVIRRHGEVFGETAQSLYQRLVLMCDSKKSSQMQTHQHMKQEWGCLRRCLLRHHRDVMTVGHLTSQERYDILDAMLSVVYDIAMETVFSLVSRRVSDNVTAERQTYGLLLDELLLDRYNHTCNSSRMYHRNRLEINILESFLVREDQQMLLNSSRLQLLRGIHRSASRFLQAEQNLAKYGERLVVKWAKLTKMMVRHDADLQVQYNRTVQPVVDIIQDLSPAEKERAKWHVFSNTVTKVVCRALLQLSGTECKEEETGKRRCMSEEVMEEIDTDDDEEEQEEGSGADAESGIVSWVISPGWKEWKKQQERMRRFILRSP</sequence>
<keyword evidence="9" id="KW-1185">Reference proteome</keyword>
<dbReference type="InterPro" id="IPR002165">
    <property type="entry name" value="Plexin_repeat"/>
</dbReference>
<keyword evidence="4" id="KW-0325">Glycoprotein</keyword>
<evidence type="ECO:0000313" key="16">
    <source>
        <dbReference type="RefSeq" id="XP_035666599.1"/>
    </source>
</evidence>
<keyword evidence="3" id="KW-1015">Disulfide bond</keyword>
<evidence type="ECO:0000259" key="8">
    <source>
        <dbReference type="PROSITE" id="PS51004"/>
    </source>
</evidence>
<dbReference type="OrthoDB" id="9988752at2759"/>
<dbReference type="KEGG" id="bfo:118409584"/>
<evidence type="ECO:0000256" key="6">
    <source>
        <dbReference type="SAM" id="MobiDB-lite"/>
    </source>
</evidence>
<dbReference type="Gene3D" id="2.130.10.10">
    <property type="entry name" value="YVTN repeat-like/Quinoprotein amine dehydrogenase"/>
    <property type="match status" value="1"/>
</dbReference>
<dbReference type="PROSITE" id="PS51004">
    <property type="entry name" value="SEMA"/>
    <property type="match status" value="1"/>
</dbReference>
<dbReference type="GeneID" id="118409584"/>
<keyword evidence="7" id="KW-0732">Signal</keyword>
<comment type="subcellular location">
    <subcellularLocation>
        <location evidence="1">Membrane</location>
    </subcellularLocation>
</comment>
<dbReference type="GO" id="GO:0030215">
    <property type="term" value="F:semaphorin receptor binding"/>
    <property type="evidence" value="ECO:0007669"/>
    <property type="project" value="InterPro"/>
</dbReference>
<evidence type="ECO:0000313" key="14">
    <source>
        <dbReference type="RefSeq" id="XP_035666597.1"/>
    </source>
</evidence>
<dbReference type="SMART" id="SM00423">
    <property type="entry name" value="PSI"/>
    <property type="match status" value="1"/>
</dbReference>
<dbReference type="InterPro" id="IPR015943">
    <property type="entry name" value="WD40/YVTN_repeat-like_dom_sf"/>
</dbReference>
<dbReference type="InterPro" id="IPR016201">
    <property type="entry name" value="PSI"/>
</dbReference>
<dbReference type="RefSeq" id="XP_035666593.1">
    <property type="nucleotide sequence ID" value="XM_035810700.1"/>
</dbReference>
<evidence type="ECO:0000256" key="7">
    <source>
        <dbReference type="SAM" id="SignalP"/>
    </source>
</evidence>
<evidence type="ECO:0000256" key="5">
    <source>
        <dbReference type="PROSITE-ProRule" id="PRU00352"/>
    </source>
</evidence>
<dbReference type="SMART" id="SM00630">
    <property type="entry name" value="Sema"/>
    <property type="match status" value="1"/>
</dbReference>
<evidence type="ECO:0000313" key="11">
    <source>
        <dbReference type="RefSeq" id="XP_035666593.1"/>
    </source>
</evidence>
<dbReference type="RefSeq" id="XP_035666598.1">
    <property type="nucleotide sequence ID" value="XM_035810705.1"/>
</dbReference>
<evidence type="ECO:0000256" key="2">
    <source>
        <dbReference type="ARBA" id="ARBA00023136"/>
    </source>
</evidence>
<proteinExistence type="predicted"/>
<dbReference type="RefSeq" id="XP_035666592.1">
    <property type="nucleotide sequence ID" value="XM_035810699.1"/>
</dbReference>
<feature type="signal peptide" evidence="7">
    <location>
        <begin position="1"/>
        <end position="30"/>
    </location>
</feature>
<feature type="compositionally biased region" description="Acidic residues" evidence="6">
    <location>
        <begin position="913"/>
        <end position="929"/>
    </location>
</feature>
<dbReference type="PANTHER" id="PTHR11036">
    <property type="entry name" value="SEMAPHORIN"/>
    <property type="match status" value="1"/>
</dbReference>
<evidence type="ECO:0000313" key="12">
    <source>
        <dbReference type="RefSeq" id="XP_035666595.1"/>
    </source>
</evidence>
<reference evidence="9" key="1">
    <citation type="journal article" date="2020" name="Nat. Ecol. Evol.">
        <title>Deeply conserved synteny resolves early events in vertebrate evolution.</title>
        <authorList>
            <person name="Simakov O."/>
            <person name="Marletaz F."/>
            <person name="Yue J.X."/>
            <person name="O'Connell B."/>
            <person name="Jenkins J."/>
            <person name="Brandt A."/>
            <person name="Calef R."/>
            <person name="Tung C.H."/>
            <person name="Huang T.K."/>
            <person name="Schmutz J."/>
            <person name="Satoh N."/>
            <person name="Yu J.K."/>
            <person name="Putnam N.H."/>
            <person name="Green R.E."/>
            <person name="Rokhsar D.S."/>
        </authorList>
    </citation>
    <scope>NUCLEOTIDE SEQUENCE [LARGE SCALE GENOMIC DNA]</scope>
    <source>
        <strain evidence="9">S238N-H82</strain>
    </source>
</reference>
<evidence type="ECO:0000313" key="10">
    <source>
        <dbReference type="RefSeq" id="XP_035666592.1"/>
    </source>
</evidence>
<organism evidence="9 11">
    <name type="scientific">Branchiostoma floridae</name>
    <name type="common">Florida lancelet</name>
    <name type="synonym">Amphioxus</name>
    <dbReference type="NCBI Taxonomy" id="7739"/>
    <lineage>
        <taxon>Eukaryota</taxon>
        <taxon>Metazoa</taxon>
        <taxon>Chordata</taxon>
        <taxon>Cephalochordata</taxon>
        <taxon>Leptocardii</taxon>
        <taxon>Amphioxiformes</taxon>
        <taxon>Branchiostomatidae</taxon>
        <taxon>Branchiostoma</taxon>
    </lineage>
</organism>
<dbReference type="RefSeq" id="XP_035666600.1">
    <property type="nucleotide sequence ID" value="XM_035810707.1"/>
</dbReference>